<comment type="caution">
    <text evidence="2">The sequence shown here is derived from an EMBL/GenBank/DDBJ whole genome shotgun (WGS) entry which is preliminary data.</text>
</comment>
<reference evidence="2 3" key="1">
    <citation type="submission" date="2024-01" db="EMBL/GenBank/DDBJ databases">
        <title>The complete chloroplast genome sequence of Lithospermum erythrorhizon: insights into the phylogenetic relationship among Boraginaceae species and the maternal lineages of purple gromwells.</title>
        <authorList>
            <person name="Okada T."/>
            <person name="Watanabe K."/>
        </authorList>
    </citation>
    <scope>NUCLEOTIDE SEQUENCE [LARGE SCALE GENOMIC DNA]</scope>
</reference>
<protein>
    <recommendedName>
        <fullName evidence="4">Retrotransposon gag domain-containing protein</fullName>
    </recommendedName>
</protein>
<name>A0AAV3QZ76_LITER</name>
<evidence type="ECO:0000256" key="1">
    <source>
        <dbReference type="SAM" id="MobiDB-lite"/>
    </source>
</evidence>
<evidence type="ECO:0000313" key="2">
    <source>
        <dbReference type="EMBL" id="GAA0169349.1"/>
    </source>
</evidence>
<feature type="region of interest" description="Disordered" evidence="1">
    <location>
        <begin position="80"/>
        <end position="115"/>
    </location>
</feature>
<feature type="region of interest" description="Disordered" evidence="1">
    <location>
        <begin position="1"/>
        <end position="22"/>
    </location>
</feature>
<evidence type="ECO:0000313" key="3">
    <source>
        <dbReference type="Proteomes" id="UP001454036"/>
    </source>
</evidence>
<gene>
    <name evidence="2" type="ORF">LIER_40740</name>
</gene>
<feature type="compositionally biased region" description="Polar residues" evidence="1">
    <location>
        <begin position="80"/>
        <end position="93"/>
    </location>
</feature>
<organism evidence="2 3">
    <name type="scientific">Lithospermum erythrorhizon</name>
    <name type="common">Purple gromwell</name>
    <name type="synonym">Lithospermum officinale var. erythrorhizon</name>
    <dbReference type="NCBI Taxonomy" id="34254"/>
    <lineage>
        <taxon>Eukaryota</taxon>
        <taxon>Viridiplantae</taxon>
        <taxon>Streptophyta</taxon>
        <taxon>Embryophyta</taxon>
        <taxon>Tracheophyta</taxon>
        <taxon>Spermatophyta</taxon>
        <taxon>Magnoliopsida</taxon>
        <taxon>eudicotyledons</taxon>
        <taxon>Gunneridae</taxon>
        <taxon>Pentapetalae</taxon>
        <taxon>asterids</taxon>
        <taxon>lamiids</taxon>
        <taxon>Boraginales</taxon>
        <taxon>Boraginaceae</taxon>
        <taxon>Boraginoideae</taxon>
        <taxon>Lithospermeae</taxon>
        <taxon>Lithospermum</taxon>
    </lineage>
</organism>
<accession>A0AAV3QZ76</accession>
<dbReference type="AlphaFoldDB" id="A0AAV3QZ76"/>
<dbReference type="Proteomes" id="UP001454036">
    <property type="component" value="Unassembled WGS sequence"/>
</dbReference>
<dbReference type="EMBL" id="BAABME010024038">
    <property type="protein sequence ID" value="GAA0169349.1"/>
    <property type="molecule type" value="Genomic_DNA"/>
</dbReference>
<proteinExistence type="predicted"/>
<sequence length="115" mass="13341">MEKEKILQRPNPMKGDPRTRDRNQYCLFHKDYGHATNDCKNLKREVESLVSRGYLKECIRGFGNEDKTCSDCSKKNRYNNVRNQTWRRSSASKDNPRDKSTEVSDPSPEGSPAKD</sequence>
<keyword evidence="3" id="KW-1185">Reference proteome</keyword>
<evidence type="ECO:0008006" key="4">
    <source>
        <dbReference type="Google" id="ProtNLM"/>
    </source>
</evidence>